<sequence length="312" mass="34497">MARVILIGEPMALFTAKEEGKLDGAENFSRSAAGAEMNVAIGLKRLGHNVSYITKLGEDPFGKYLMEFLGNQGIDTQYITFDNHFPTGIQVKSKNPKGDPDTVYYRHGSAASNLKIDDVENIRMENYDHFHLTGIFPAISNISRATLLYLVQKAKYMGLTTSFDPNLRPSLWENIETMIQRINHIAFKCDVVLPGISEGKILTGYENEVDIANFYLSHGIKVVVIKLGPNGAYVKTQLEEGYINGYPVNEIIDTVGAGDGFAVGYISGILERMSLKHCVQRANAIGALQVMHVGDNEGLPDREQLKSFMESN</sequence>
<comment type="caution">
    <text evidence="1">The sequence shown here is derived from an EMBL/GenBank/DDBJ whole genome shotgun (WGS) entry which is preliminary data.</text>
</comment>
<protein>
    <submittedName>
        <fullName evidence="1">2-dehydro-3-deoxygluconokinase</fullName>
    </submittedName>
</protein>
<dbReference type="EMBL" id="LJDB01000070">
    <property type="protein sequence ID" value="ONI39172.1"/>
    <property type="molecule type" value="Genomic_DNA"/>
</dbReference>
<keyword evidence="2" id="KW-1185">Reference proteome</keyword>
<dbReference type="Proteomes" id="UP000188605">
    <property type="component" value="Unassembled WGS sequence"/>
</dbReference>
<accession>A0ACC8XA48</accession>
<gene>
    <name evidence="1" type="ORF">AN396_09025</name>
</gene>
<evidence type="ECO:0000313" key="2">
    <source>
        <dbReference type="Proteomes" id="UP000188605"/>
    </source>
</evidence>
<organism evidence="1 2">
    <name type="scientific">Candidatus Epulonipiscium fishelsonii</name>
    <dbReference type="NCBI Taxonomy" id="77094"/>
    <lineage>
        <taxon>Bacteria</taxon>
        <taxon>Bacillati</taxon>
        <taxon>Bacillota</taxon>
        <taxon>Clostridia</taxon>
        <taxon>Lachnospirales</taxon>
        <taxon>Lachnospiraceae</taxon>
        <taxon>Candidatus Epulonipiscium</taxon>
    </lineage>
</organism>
<name>A0ACC8XA48_9FIRM</name>
<proteinExistence type="predicted"/>
<evidence type="ECO:0000313" key="1">
    <source>
        <dbReference type="EMBL" id="ONI39172.1"/>
    </source>
</evidence>
<reference evidence="1" key="1">
    <citation type="submission" date="2016-08" db="EMBL/GenBank/DDBJ databases">
        <authorList>
            <person name="Ngugi D.K."/>
            <person name="Miyake S."/>
            <person name="Stingl U."/>
        </authorList>
    </citation>
    <scope>NUCLEOTIDE SEQUENCE</scope>
    <source>
        <strain evidence="1">SCG-B11WGA-EpuloA1</strain>
    </source>
</reference>